<name>A0ACB9I3N8_9ASTR</name>
<sequence length="251" mass="27847">MYCASTLRDRHYLSSSTPSLMKQNNLLHGLMGIKSVARGLGLVVIILPIMFIGFIFLDLMWLSILGMLHHLDMSGVDLSKATDWLQVINTLPSLVQLHLSSCGLSNIHPYVPSLNLTSLSLLDLSFNNFHSFVPEWLFSITSLVSLDLTWCYFHGRVPSGIHSFRNLTSLEWLHVAKNDFMNSTLVLKELSGSNLVSLDISSCGVSSLHLDSLRNLTSLISLELSGNQLTKSLPKSLGGICNLREIDLSRH</sequence>
<keyword evidence="2" id="KW-1185">Reference proteome</keyword>
<dbReference type="EMBL" id="CM042027">
    <property type="protein sequence ID" value="KAI3802605.1"/>
    <property type="molecule type" value="Genomic_DNA"/>
</dbReference>
<dbReference type="Proteomes" id="UP001056120">
    <property type="component" value="Linkage Group LG10"/>
</dbReference>
<protein>
    <submittedName>
        <fullName evidence="1">Uncharacterized protein</fullName>
    </submittedName>
</protein>
<evidence type="ECO:0000313" key="1">
    <source>
        <dbReference type="EMBL" id="KAI3802605.1"/>
    </source>
</evidence>
<proteinExistence type="predicted"/>
<comment type="caution">
    <text evidence="1">The sequence shown here is derived from an EMBL/GenBank/DDBJ whole genome shotgun (WGS) entry which is preliminary data.</text>
</comment>
<gene>
    <name evidence="1" type="ORF">L1987_30744</name>
</gene>
<reference evidence="1 2" key="2">
    <citation type="journal article" date="2022" name="Mol. Ecol. Resour.">
        <title>The genomes of chicory, endive, great burdock and yacon provide insights into Asteraceae paleo-polyploidization history and plant inulin production.</title>
        <authorList>
            <person name="Fan W."/>
            <person name="Wang S."/>
            <person name="Wang H."/>
            <person name="Wang A."/>
            <person name="Jiang F."/>
            <person name="Liu H."/>
            <person name="Zhao H."/>
            <person name="Xu D."/>
            <person name="Zhang Y."/>
        </authorList>
    </citation>
    <scope>NUCLEOTIDE SEQUENCE [LARGE SCALE GENOMIC DNA]</scope>
    <source>
        <strain evidence="2">cv. Yunnan</strain>
        <tissue evidence="1">Leaves</tissue>
    </source>
</reference>
<evidence type="ECO:0000313" key="2">
    <source>
        <dbReference type="Proteomes" id="UP001056120"/>
    </source>
</evidence>
<accession>A0ACB9I3N8</accession>
<organism evidence="1 2">
    <name type="scientific">Smallanthus sonchifolius</name>
    <dbReference type="NCBI Taxonomy" id="185202"/>
    <lineage>
        <taxon>Eukaryota</taxon>
        <taxon>Viridiplantae</taxon>
        <taxon>Streptophyta</taxon>
        <taxon>Embryophyta</taxon>
        <taxon>Tracheophyta</taxon>
        <taxon>Spermatophyta</taxon>
        <taxon>Magnoliopsida</taxon>
        <taxon>eudicotyledons</taxon>
        <taxon>Gunneridae</taxon>
        <taxon>Pentapetalae</taxon>
        <taxon>asterids</taxon>
        <taxon>campanulids</taxon>
        <taxon>Asterales</taxon>
        <taxon>Asteraceae</taxon>
        <taxon>Asteroideae</taxon>
        <taxon>Heliantheae alliance</taxon>
        <taxon>Millerieae</taxon>
        <taxon>Smallanthus</taxon>
    </lineage>
</organism>
<reference evidence="2" key="1">
    <citation type="journal article" date="2022" name="Mol. Ecol. Resour.">
        <title>The genomes of chicory, endive, great burdock and yacon provide insights into Asteraceae palaeo-polyploidization history and plant inulin production.</title>
        <authorList>
            <person name="Fan W."/>
            <person name="Wang S."/>
            <person name="Wang H."/>
            <person name="Wang A."/>
            <person name="Jiang F."/>
            <person name="Liu H."/>
            <person name="Zhao H."/>
            <person name="Xu D."/>
            <person name="Zhang Y."/>
        </authorList>
    </citation>
    <scope>NUCLEOTIDE SEQUENCE [LARGE SCALE GENOMIC DNA]</scope>
    <source>
        <strain evidence="2">cv. Yunnan</strain>
    </source>
</reference>